<dbReference type="Proteomes" id="UP000199310">
    <property type="component" value="Unassembled WGS sequence"/>
</dbReference>
<accession>A0A1I0SFU5</accession>
<evidence type="ECO:0008006" key="3">
    <source>
        <dbReference type="Google" id="ProtNLM"/>
    </source>
</evidence>
<dbReference type="AlphaFoldDB" id="A0A1I0SFU5"/>
<dbReference type="RefSeq" id="WP_089903792.1">
    <property type="nucleotide sequence ID" value="NZ_FOJG01000002.1"/>
</dbReference>
<name>A0A1I0SFU5_9BACT</name>
<keyword evidence="2" id="KW-1185">Reference proteome</keyword>
<organism evidence="1 2">
    <name type="scientific">Chitinophaga arvensicola</name>
    <dbReference type="NCBI Taxonomy" id="29529"/>
    <lineage>
        <taxon>Bacteria</taxon>
        <taxon>Pseudomonadati</taxon>
        <taxon>Bacteroidota</taxon>
        <taxon>Chitinophagia</taxon>
        <taxon>Chitinophagales</taxon>
        <taxon>Chitinophagaceae</taxon>
        <taxon>Chitinophaga</taxon>
    </lineage>
</organism>
<reference evidence="2" key="1">
    <citation type="submission" date="2016-10" db="EMBL/GenBank/DDBJ databases">
        <authorList>
            <person name="Varghese N."/>
            <person name="Submissions S."/>
        </authorList>
    </citation>
    <scope>NUCLEOTIDE SEQUENCE [LARGE SCALE GENOMIC DNA]</scope>
    <source>
        <strain evidence="2">DSM 3695</strain>
    </source>
</reference>
<evidence type="ECO:0000313" key="1">
    <source>
        <dbReference type="EMBL" id="SEW56424.1"/>
    </source>
</evidence>
<protein>
    <recommendedName>
        <fullName evidence="3">Transposase</fullName>
    </recommendedName>
</protein>
<dbReference type="EMBL" id="FOJG01000002">
    <property type="protein sequence ID" value="SEW56424.1"/>
    <property type="molecule type" value="Genomic_DNA"/>
</dbReference>
<sequence>METRKIIVTRRIQLLINNDDDQVRHTTWETLWQWQHFCFRAANQISTHHFIQDQIKELFYLKDDTKVKLANVHKDPDGILTTSKTNTTYQFLSKRYKQDMPMAILGCLNNTLVSTYNKEKEAYWKGDRSLRNYKRNIPIPIPAGALIKIRPIGQSRNYTFSIYGLHFKTYFGKDLDDKYSMWKRAIEGDYKLCDSSLQLDGSKIYLLAIFQFDKLVGNLKTDVIAEASLSMEIPVAVKINKYQYRIGTKEDFLYRRLAIQEAIRRCQKSSGFNRTKNGKARMRQKVNTFRDAEKRYINYKLHVYSKRLIDLCVKYQAATLILVDQQETEEQAKEQKFVVRNWNYGGLRQKITYKANKAGINIIVE</sequence>
<dbReference type="OrthoDB" id="1404787at2"/>
<dbReference type="STRING" id="29529.SAMN04488122_6663"/>
<proteinExistence type="predicted"/>
<gene>
    <name evidence="1" type="ORF">SAMN04488122_6663</name>
</gene>
<evidence type="ECO:0000313" key="2">
    <source>
        <dbReference type="Proteomes" id="UP000199310"/>
    </source>
</evidence>